<dbReference type="EMBL" id="FNIX01000020">
    <property type="protein sequence ID" value="SDP91087.1"/>
    <property type="molecule type" value="Genomic_DNA"/>
</dbReference>
<keyword evidence="2" id="KW-1185">Reference proteome</keyword>
<dbReference type="AlphaFoldDB" id="A0A1H0WKD4"/>
<evidence type="ECO:0000313" key="1">
    <source>
        <dbReference type="EMBL" id="SDP91087.1"/>
    </source>
</evidence>
<organism evidence="1 2">
    <name type="scientific">Lentzea jiangxiensis</name>
    <dbReference type="NCBI Taxonomy" id="641025"/>
    <lineage>
        <taxon>Bacteria</taxon>
        <taxon>Bacillati</taxon>
        <taxon>Actinomycetota</taxon>
        <taxon>Actinomycetes</taxon>
        <taxon>Pseudonocardiales</taxon>
        <taxon>Pseudonocardiaceae</taxon>
        <taxon>Lentzea</taxon>
    </lineage>
</organism>
<proteinExistence type="predicted"/>
<name>A0A1H0WKD4_9PSEU</name>
<reference evidence="2" key="1">
    <citation type="submission" date="2016-10" db="EMBL/GenBank/DDBJ databases">
        <authorList>
            <person name="Varghese N."/>
            <person name="Submissions S."/>
        </authorList>
    </citation>
    <scope>NUCLEOTIDE SEQUENCE [LARGE SCALE GENOMIC DNA]</scope>
    <source>
        <strain evidence="2">CGMCC 4.6609</strain>
    </source>
</reference>
<protein>
    <submittedName>
        <fullName evidence="1">Uncharacterized protein</fullName>
    </submittedName>
</protein>
<evidence type="ECO:0000313" key="2">
    <source>
        <dbReference type="Proteomes" id="UP000199691"/>
    </source>
</evidence>
<dbReference type="RefSeq" id="WP_176960081.1">
    <property type="nucleotide sequence ID" value="NZ_FNIX01000020.1"/>
</dbReference>
<accession>A0A1H0WKD4</accession>
<gene>
    <name evidence="1" type="ORF">SAMN05421507_12018</name>
</gene>
<dbReference type="Proteomes" id="UP000199691">
    <property type="component" value="Unassembled WGS sequence"/>
</dbReference>
<sequence length="52" mass="5714">MAARTHAETAFLCGCAENEEEVRDLFDLVDGCRPLEEVVDAVLEAARQVSHP</sequence>